<dbReference type="CDD" id="cd00077">
    <property type="entry name" value="HDc"/>
    <property type="match status" value="1"/>
</dbReference>
<dbReference type="InterPro" id="IPR052020">
    <property type="entry name" value="Cyclic_di-GMP/3'3'-cGAMP_PDE"/>
</dbReference>
<dbReference type="InterPro" id="IPR003607">
    <property type="entry name" value="HD/PDEase_dom"/>
</dbReference>
<reference evidence="3" key="1">
    <citation type="submission" date="2017-09" db="EMBL/GenBank/DDBJ databases">
        <authorList>
            <person name="Varghese N."/>
            <person name="Submissions S."/>
        </authorList>
    </citation>
    <scope>NUCLEOTIDE SEQUENCE [LARGE SCALE GENOMIC DNA]</scope>
    <source>
        <strain evidence="3">MSL47</strain>
    </source>
</reference>
<dbReference type="Pfam" id="PF13487">
    <property type="entry name" value="HD_5"/>
    <property type="match status" value="1"/>
</dbReference>
<dbReference type="OrthoDB" id="9804747at2"/>
<accession>A0A285HP44</accession>
<dbReference type="PANTHER" id="PTHR45228">
    <property type="entry name" value="CYCLIC DI-GMP PHOSPHODIESTERASE TM_0186-RELATED"/>
    <property type="match status" value="1"/>
</dbReference>
<dbReference type="PANTHER" id="PTHR45228:SF8">
    <property type="entry name" value="TWO-COMPONENT RESPONSE REGULATOR-RELATED"/>
    <property type="match status" value="1"/>
</dbReference>
<dbReference type="PROSITE" id="PS51832">
    <property type="entry name" value="HD_GYP"/>
    <property type="match status" value="1"/>
</dbReference>
<proteinExistence type="predicted"/>
<evidence type="ECO:0000313" key="2">
    <source>
        <dbReference type="EMBL" id="SNY37457.1"/>
    </source>
</evidence>
<dbReference type="STRING" id="1413210.U472_11920"/>
<feature type="domain" description="HD-GYP" evidence="1">
    <location>
        <begin position="304"/>
        <end position="503"/>
    </location>
</feature>
<dbReference type="Gene3D" id="1.10.3210.10">
    <property type="entry name" value="Hypothetical protein af1432"/>
    <property type="match status" value="1"/>
</dbReference>
<dbReference type="SUPFAM" id="SSF109604">
    <property type="entry name" value="HD-domain/PDEase-like"/>
    <property type="match status" value="1"/>
</dbReference>
<dbReference type="InterPro" id="IPR037522">
    <property type="entry name" value="HD_GYP_dom"/>
</dbReference>
<name>A0A285HP44_9FIRM</name>
<gene>
    <name evidence="2" type="ORF">SAMN06265827_12227</name>
</gene>
<organism evidence="2 3">
    <name type="scientific">Orenia metallireducens</name>
    <dbReference type="NCBI Taxonomy" id="1413210"/>
    <lineage>
        <taxon>Bacteria</taxon>
        <taxon>Bacillati</taxon>
        <taxon>Bacillota</taxon>
        <taxon>Clostridia</taxon>
        <taxon>Halanaerobiales</taxon>
        <taxon>Halobacteroidaceae</taxon>
        <taxon>Orenia</taxon>
    </lineage>
</organism>
<evidence type="ECO:0000313" key="3">
    <source>
        <dbReference type="Proteomes" id="UP000219573"/>
    </source>
</evidence>
<dbReference type="Proteomes" id="UP000219573">
    <property type="component" value="Unassembled WGS sequence"/>
</dbReference>
<dbReference type="EMBL" id="OBDZ01000022">
    <property type="protein sequence ID" value="SNY37457.1"/>
    <property type="molecule type" value="Genomic_DNA"/>
</dbReference>
<evidence type="ECO:0000259" key="1">
    <source>
        <dbReference type="PROSITE" id="PS51832"/>
    </source>
</evidence>
<keyword evidence="3" id="KW-1185">Reference proteome</keyword>
<sequence length="513" mass="59422">MKSHLILLSKGEETFKLIQKSLYRDEYKLHQISPDELMLKIYQLNPKLLIADIDYYQESTIKVIKILQSQDYLPVIYLYSKPYPEIIDKIKDSEVIINKANIEDKLPDLAKQASNFKNNYNKVTEGYETIDLINSKVDELLKKYIKNDFIDYGDSIKEILNYVFATNHFLSNKPETILIIFKEYPQTVTEIYKIADNNISKAPSPITLKNKIPFKLSTQLENEFFHNYTEGDLSDIDDYQNVFADEVLDRLDVINNFSGYQTTDIALIGINYNKTVTHFDADIIKTLSISFNLIKNIHRQLNEVKNAFIYTINSLSRAAEASDDDTGYHIKRVNEYSKLIAKRLGLGKNFIEEIYYCAQMHDVGKVYIPKNILCKRGKLTDEEFKMIKRHTTYGAEIIGDSPHLKMATDIALNHHERFDGSGYPNGKSGNKIPLSARIVMLADIYDALRSPRPYKPPFSHEKTYDIIVNGDGRVEPSHFDPEIHKLFKKIHKELDTIYNTWNEQTQLKKKARA</sequence>
<dbReference type="AlphaFoldDB" id="A0A285HP44"/>
<dbReference type="RefSeq" id="WP_097018716.1">
    <property type="nucleotide sequence ID" value="NZ_OBDZ01000022.1"/>
</dbReference>
<protein>
    <submittedName>
        <fullName evidence="2">HD domain-containing protein</fullName>
    </submittedName>
</protein>
<dbReference type="SMART" id="SM00471">
    <property type="entry name" value="HDc"/>
    <property type="match status" value="1"/>
</dbReference>